<name>A0A6G0XW30_APHCR</name>
<dbReference type="Proteomes" id="UP000478052">
    <property type="component" value="Unassembled WGS sequence"/>
</dbReference>
<feature type="domain" description="DDE Tnp4" evidence="8">
    <location>
        <begin position="180"/>
        <end position="334"/>
    </location>
</feature>
<evidence type="ECO:0000256" key="7">
    <source>
        <dbReference type="ARBA" id="ARBA00023242"/>
    </source>
</evidence>
<evidence type="ECO:0000313" key="10">
    <source>
        <dbReference type="Proteomes" id="UP000478052"/>
    </source>
</evidence>
<keyword evidence="5" id="KW-0479">Metal-binding</keyword>
<comment type="subcellular location">
    <subcellularLocation>
        <location evidence="2">Nucleus</location>
    </subcellularLocation>
</comment>
<keyword evidence="4" id="KW-0540">Nuclease</keyword>
<evidence type="ECO:0000256" key="5">
    <source>
        <dbReference type="ARBA" id="ARBA00022723"/>
    </source>
</evidence>
<keyword evidence="6" id="KW-0378">Hydrolase</keyword>
<evidence type="ECO:0000256" key="6">
    <source>
        <dbReference type="ARBA" id="ARBA00022801"/>
    </source>
</evidence>
<organism evidence="9 10">
    <name type="scientific">Aphis craccivora</name>
    <name type="common">Cowpea aphid</name>
    <dbReference type="NCBI Taxonomy" id="307492"/>
    <lineage>
        <taxon>Eukaryota</taxon>
        <taxon>Metazoa</taxon>
        <taxon>Ecdysozoa</taxon>
        <taxon>Arthropoda</taxon>
        <taxon>Hexapoda</taxon>
        <taxon>Insecta</taxon>
        <taxon>Pterygota</taxon>
        <taxon>Neoptera</taxon>
        <taxon>Paraneoptera</taxon>
        <taxon>Hemiptera</taxon>
        <taxon>Sternorrhyncha</taxon>
        <taxon>Aphidomorpha</taxon>
        <taxon>Aphidoidea</taxon>
        <taxon>Aphididae</taxon>
        <taxon>Aphidini</taxon>
        <taxon>Aphis</taxon>
        <taxon>Aphis</taxon>
    </lineage>
</organism>
<evidence type="ECO:0000256" key="3">
    <source>
        <dbReference type="ARBA" id="ARBA00006958"/>
    </source>
</evidence>
<comment type="caution">
    <text evidence="9">The sequence shown here is derived from an EMBL/GenBank/DDBJ whole genome shotgun (WGS) entry which is preliminary data.</text>
</comment>
<dbReference type="GO" id="GO:0004518">
    <property type="term" value="F:nuclease activity"/>
    <property type="evidence" value="ECO:0007669"/>
    <property type="project" value="UniProtKB-KW"/>
</dbReference>
<accession>A0A6G0XW30</accession>
<evidence type="ECO:0000256" key="1">
    <source>
        <dbReference type="ARBA" id="ARBA00001968"/>
    </source>
</evidence>
<gene>
    <name evidence="9" type="ORF">FWK35_00022386</name>
</gene>
<dbReference type="OrthoDB" id="6580280at2759"/>
<evidence type="ECO:0000313" key="9">
    <source>
        <dbReference type="EMBL" id="KAF0744925.1"/>
    </source>
</evidence>
<dbReference type="EMBL" id="VUJU01007488">
    <property type="protein sequence ID" value="KAF0744925.1"/>
    <property type="molecule type" value="Genomic_DNA"/>
</dbReference>
<dbReference type="GO" id="GO:0016787">
    <property type="term" value="F:hydrolase activity"/>
    <property type="evidence" value="ECO:0007669"/>
    <property type="project" value="UniProtKB-KW"/>
</dbReference>
<evidence type="ECO:0000256" key="2">
    <source>
        <dbReference type="ARBA" id="ARBA00004123"/>
    </source>
</evidence>
<dbReference type="InterPro" id="IPR045249">
    <property type="entry name" value="HARBI1-like"/>
</dbReference>
<dbReference type="PANTHER" id="PTHR22930">
    <property type="match status" value="1"/>
</dbReference>
<dbReference type="AlphaFoldDB" id="A0A6G0XW30"/>
<comment type="similarity">
    <text evidence="3">Belongs to the HARBI1 family.</text>
</comment>
<evidence type="ECO:0000256" key="4">
    <source>
        <dbReference type="ARBA" id="ARBA00022722"/>
    </source>
</evidence>
<keyword evidence="10" id="KW-1185">Reference proteome</keyword>
<dbReference type="GO" id="GO:0046872">
    <property type="term" value="F:metal ion binding"/>
    <property type="evidence" value="ECO:0007669"/>
    <property type="project" value="UniProtKB-KW"/>
</dbReference>
<evidence type="ECO:0000259" key="8">
    <source>
        <dbReference type="Pfam" id="PF13359"/>
    </source>
</evidence>
<sequence length="386" mass="43877">MDEFNDEVLVGLALQLVGDVLFFSSSEDSEDDDHDFELAVPFVTAKNAIPRIENYVEKIVPQFDDGQFKSHFRMLPETFEFILKIIAPKLVRKKPGCPTIQPNKQLLLAIWKMATPDSYRSICEKFNVGRATALKCVRRVVNALEILAPAFIAWPNEERSMVIRNGFFATSNFPNVIGAIDGTHINIPAPHDHPESYVNRKGHHSIQLQAVCDHQCKFIHCYAGNVRSVHDQRVFRLSDLNEDIHNPSKFLNNSHIIGDAAYTLQEHLLVPYRDNGHLTEKQKNFNFCHSSARMAIERSFGLLKGRFRSLLTTLAMERVDLIPKYIIACCVLHNICLLKNDDFPSTVESLLEAVQYHDQVGDNVAVNRLGVIKKDDICERLSIRNV</sequence>
<dbReference type="Pfam" id="PF13359">
    <property type="entry name" value="DDE_Tnp_4"/>
    <property type="match status" value="1"/>
</dbReference>
<dbReference type="InterPro" id="IPR027806">
    <property type="entry name" value="HARBI1_dom"/>
</dbReference>
<protein>
    <recommendedName>
        <fullName evidence="8">DDE Tnp4 domain-containing protein</fullName>
    </recommendedName>
</protein>
<proteinExistence type="inferred from homology"/>
<reference evidence="9 10" key="1">
    <citation type="submission" date="2019-08" db="EMBL/GenBank/DDBJ databases">
        <title>Whole genome of Aphis craccivora.</title>
        <authorList>
            <person name="Voronova N.V."/>
            <person name="Shulinski R.S."/>
            <person name="Bandarenka Y.V."/>
            <person name="Zhorov D.G."/>
            <person name="Warner D."/>
        </authorList>
    </citation>
    <scope>NUCLEOTIDE SEQUENCE [LARGE SCALE GENOMIC DNA]</scope>
    <source>
        <strain evidence="9">180601</strain>
        <tissue evidence="9">Whole Body</tissue>
    </source>
</reference>
<comment type="cofactor">
    <cofactor evidence="1">
        <name>a divalent metal cation</name>
        <dbReference type="ChEBI" id="CHEBI:60240"/>
    </cofactor>
</comment>
<keyword evidence="7" id="KW-0539">Nucleus</keyword>
<dbReference type="PANTHER" id="PTHR22930:SF85">
    <property type="entry name" value="GH03217P-RELATED"/>
    <property type="match status" value="1"/>
</dbReference>
<dbReference type="GO" id="GO:0005634">
    <property type="term" value="C:nucleus"/>
    <property type="evidence" value="ECO:0007669"/>
    <property type="project" value="UniProtKB-SubCell"/>
</dbReference>